<keyword evidence="1 6" id="KW-0963">Cytoplasm</keyword>
<dbReference type="Gene3D" id="1.10.10.10">
    <property type="entry name" value="Winged helix-like DNA-binding domain superfamily/Winged helix DNA-binding domain"/>
    <property type="match status" value="1"/>
</dbReference>
<dbReference type="InterPro" id="IPR036390">
    <property type="entry name" value="WH_DNA-bd_sf"/>
</dbReference>
<organism evidence="8 9">
    <name type="scientific">Draconibacterium halophilum</name>
    <dbReference type="NCBI Taxonomy" id="2706887"/>
    <lineage>
        <taxon>Bacteria</taxon>
        <taxon>Pseudomonadati</taxon>
        <taxon>Bacteroidota</taxon>
        <taxon>Bacteroidia</taxon>
        <taxon>Marinilabiliales</taxon>
        <taxon>Prolixibacteraceae</taxon>
        <taxon>Draconibacterium</taxon>
    </lineage>
</organism>
<evidence type="ECO:0000313" key="8">
    <source>
        <dbReference type="EMBL" id="QIA08451.1"/>
    </source>
</evidence>
<dbReference type="NCBIfam" id="NF003995">
    <property type="entry name" value="PRK05472.2-4"/>
    <property type="match status" value="1"/>
</dbReference>
<evidence type="ECO:0000256" key="2">
    <source>
        <dbReference type="ARBA" id="ARBA00022491"/>
    </source>
</evidence>
<evidence type="ECO:0000256" key="1">
    <source>
        <dbReference type="ARBA" id="ARBA00022490"/>
    </source>
</evidence>
<evidence type="ECO:0000256" key="6">
    <source>
        <dbReference type="HAMAP-Rule" id="MF_01131"/>
    </source>
</evidence>
<dbReference type="GO" id="GO:0003677">
    <property type="term" value="F:DNA binding"/>
    <property type="evidence" value="ECO:0007669"/>
    <property type="project" value="UniProtKB-UniRule"/>
</dbReference>
<dbReference type="InterPro" id="IPR036388">
    <property type="entry name" value="WH-like_DNA-bd_sf"/>
</dbReference>
<dbReference type="SUPFAM" id="SSF51735">
    <property type="entry name" value="NAD(P)-binding Rossmann-fold domains"/>
    <property type="match status" value="1"/>
</dbReference>
<evidence type="ECO:0000256" key="3">
    <source>
        <dbReference type="ARBA" id="ARBA00023015"/>
    </source>
</evidence>
<dbReference type="GO" id="GO:0051775">
    <property type="term" value="P:response to redox state"/>
    <property type="evidence" value="ECO:0007669"/>
    <property type="project" value="InterPro"/>
</dbReference>
<evidence type="ECO:0000313" key="9">
    <source>
        <dbReference type="Proteomes" id="UP000474630"/>
    </source>
</evidence>
<dbReference type="InterPro" id="IPR003781">
    <property type="entry name" value="CoA-bd"/>
</dbReference>
<dbReference type="Pfam" id="PF02629">
    <property type="entry name" value="CoA_binding"/>
    <property type="match status" value="1"/>
</dbReference>
<dbReference type="PANTHER" id="PTHR35786">
    <property type="entry name" value="REDOX-SENSING TRANSCRIPTIONAL REPRESSOR REX"/>
    <property type="match status" value="1"/>
</dbReference>
<dbReference type="GO" id="GO:0005737">
    <property type="term" value="C:cytoplasm"/>
    <property type="evidence" value="ECO:0007669"/>
    <property type="project" value="UniProtKB-SubCell"/>
</dbReference>
<dbReference type="GO" id="GO:0045892">
    <property type="term" value="P:negative regulation of DNA-templated transcription"/>
    <property type="evidence" value="ECO:0007669"/>
    <property type="project" value="InterPro"/>
</dbReference>
<evidence type="ECO:0000259" key="7">
    <source>
        <dbReference type="SMART" id="SM00881"/>
    </source>
</evidence>
<gene>
    <name evidence="6" type="primary">rex</name>
    <name evidence="8" type="ORF">G0Q07_12335</name>
</gene>
<dbReference type="RefSeq" id="WP_163346370.1">
    <property type="nucleotide sequence ID" value="NZ_CP048409.1"/>
</dbReference>
<dbReference type="Gene3D" id="3.40.50.720">
    <property type="entry name" value="NAD(P)-binding Rossmann-like Domain"/>
    <property type="match status" value="1"/>
</dbReference>
<dbReference type="Proteomes" id="UP000474630">
    <property type="component" value="Chromosome"/>
</dbReference>
<keyword evidence="4 6" id="KW-0238">DNA-binding</keyword>
<comment type="subcellular location">
    <subcellularLocation>
        <location evidence="6">Cytoplasm</location>
    </subcellularLocation>
</comment>
<dbReference type="NCBIfam" id="NF003994">
    <property type="entry name" value="PRK05472.2-3"/>
    <property type="match status" value="1"/>
</dbReference>
<feature type="binding site" evidence="6">
    <location>
        <begin position="101"/>
        <end position="106"/>
    </location>
    <ligand>
        <name>NAD(+)</name>
        <dbReference type="ChEBI" id="CHEBI:57540"/>
    </ligand>
</feature>
<dbReference type="HAMAP" id="MF_01131">
    <property type="entry name" value="Rex"/>
    <property type="match status" value="1"/>
</dbReference>
<feature type="DNA-binding region" description="H-T-H motif" evidence="6">
    <location>
        <begin position="27"/>
        <end position="66"/>
    </location>
</feature>
<comment type="function">
    <text evidence="6">Modulates transcription in response to changes in cellular NADH/NAD(+) redox state.</text>
</comment>
<dbReference type="GO" id="GO:0003700">
    <property type="term" value="F:DNA-binding transcription factor activity"/>
    <property type="evidence" value="ECO:0007669"/>
    <property type="project" value="UniProtKB-UniRule"/>
</dbReference>
<reference evidence="8 9" key="1">
    <citation type="submission" date="2020-02" db="EMBL/GenBank/DDBJ databases">
        <title>Genome sequencing for Draconibacterium sp. strain M1.</title>
        <authorList>
            <person name="Park S.-J."/>
        </authorList>
    </citation>
    <scope>NUCLEOTIDE SEQUENCE [LARGE SCALE GENOMIC DNA]</scope>
    <source>
        <strain evidence="8 9">M1</strain>
    </source>
</reference>
<feature type="domain" description="CoA-binding" evidence="7">
    <location>
        <begin position="90"/>
        <end position="191"/>
    </location>
</feature>
<keyword evidence="9" id="KW-1185">Reference proteome</keyword>
<dbReference type="SMART" id="SM00881">
    <property type="entry name" value="CoA_binding"/>
    <property type="match status" value="1"/>
</dbReference>
<dbReference type="EMBL" id="CP048409">
    <property type="protein sequence ID" value="QIA08451.1"/>
    <property type="molecule type" value="Genomic_DNA"/>
</dbReference>
<accession>A0A6C0RH92</accession>
<dbReference type="InterPro" id="IPR009718">
    <property type="entry name" value="Rex_DNA-bd_C_dom"/>
</dbReference>
<comment type="similarity">
    <text evidence="6">Belongs to the transcriptional regulatory Rex family.</text>
</comment>
<keyword evidence="3 6" id="KW-0805">Transcription regulation</keyword>
<dbReference type="InterPro" id="IPR036291">
    <property type="entry name" value="NAD(P)-bd_dom_sf"/>
</dbReference>
<dbReference type="AlphaFoldDB" id="A0A6C0RH92"/>
<dbReference type="KEGG" id="drc:G0Q07_12335"/>
<keyword evidence="6" id="KW-0520">NAD</keyword>
<keyword evidence="5 6" id="KW-0804">Transcription</keyword>
<keyword evidence="2 6" id="KW-0678">Repressor</keyword>
<evidence type="ECO:0000256" key="5">
    <source>
        <dbReference type="ARBA" id="ARBA00023163"/>
    </source>
</evidence>
<evidence type="ECO:0000256" key="4">
    <source>
        <dbReference type="ARBA" id="ARBA00023125"/>
    </source>
</evidence>
<proteinExistence type="inferred from homology"/>
<dbReference type="PANTHER" id="PTHR35786:SF1">
    <property type="entry name" value="REDOX-SENSING TRANSCRIPTIONAL REPRESSOR REX 1"/>
    <property type="match status" value="1"/>
</dbReference>
<dbReference type="Pfam" id="PF06971">
    <property type="entry name" value="Put_DNA-bind_N"/>
    <property type="match status" value="1"/>
</dbReference>
<comment type="subunit">
    <text evidence="6">Homodimer.</text>
</comment>
<name>A0A6C0RH92_9BACT</name>
<dbReference type="SUPFAM" id="SSF46785">
    <property type="entry name" value="Winged helix' DNA-binding domain"/>
    <property type="match status" value="1"/>
</dbReference>
<sequence length="221" mass="24523">MTKATKVIALRKNRKQVPEPTLRRLPGYLFFLEKVREQGVMNISAPSIGKELKCDPTQVVKDLAVTGVKGKPRVGYNTYELCHALEDFLGFNHVNEAFLVGAGNLGSALMAYQEHQTLGLKVIAAFDVDETKIGQHIGNTPVLEYSKLFHLSNRLDVEIAILTTPNNVAQEVAEDLVNCGVKAIWNFTHEILDLPDHIIIQNTSMSSFAAVLLQRLNDSKK</sequence>
<dbReference type="InterPro" id="IPR022876">
    <property type="entry name" value="Tscrpt_rep_Rex"/>
</dbReference>
<dbReference type="NCBIfam" id="NF003996">
    <property type="entry name" value="PRK05472.2-5"/>
    <property type="match status" value="1"/>
</dbReference>
<protein>
    <recommendedName>
        <fullName evidence="6">Redox-sensing transcriptional repressor Rex</fullName>
    </recommendedName>
</protein>